<reference evidence="2" key="1">
    <citation type="submission" date="2017-10" db="EMBL/GenBank/DDBJ databases">
        <title>Resolving the taxonomy of Roseburia spp., Eubacterium rectale and Agathobacter spp. through phylogenomic analysis.</title>
        <authorList>
            <person name="Sheridan P.O."/>
            <person name="Walker A.W."/>
            <person name="Duncan S.H."/>
            <person name="Scott K.P."/>
            <person name="Toole P.W.O."/>
            <person name="Luis P."/>
            <person name="Flint H.J."/>
        </authorList>
    </citation>
    <scope>NUCLEOTIDE SEQUENCE [LARGE SCALE GENOMIC DNA]</scope>
    <source>
        <strain evidence="2">JK10</strain>
        <strain evidence="1">JK626</strain>
    </source>
</reference>
<gene>
    <name evidence="2" type="ORF">CSX00_00095</name>
    <name evidence="1" type="ORF">CSX01_02275</name>
</gene>
<protein>
    <submittedName>
        <fullName evidence="2">Uncharacterized protein</fullName>
    </submittedName>
</protein>
<name>A0A2G3EE48_9FIRM</name>
<evidence type="ECO:0000313" key="3">
    <source>
        <dbReference type="Proteomes" id="UP000224317"/>
    </source>
</evidence>
<accession>A0A2G3EE48</accession>
<evidence type="ECO:0000313" key="2">
    <source>
        <dbReference type="EMBL" id="PHU41552.1"/>
    </source>
</evidence>
<dbReference type="EMBL" id="PDYF01000007">
    <property type="protein sequence ID" value="PHU36080.1"/>
    <property type="molecule type" value="Genomic_DNA"/>
</dbReference>
<dbReference type="Proteomes" id="UP000225889">
    <property type="component" value="Unassembled WGS sequence"/>
</dbReference>
<sequence>MVMNDILFKTHLNYQIETNNDNEIEVPLSMDDLRDIDLHRCRFTEFQKAISYIRDNNNDLLFSDSSIDAIKPADFSDDKIYNFIELIEFARHTAITIGNMGLFSELQKISTAADKFTYQSRQTEGRKTEPVLSFQDYDNYEVKDANYAFTSEEIGSYVLSGGMDEAVRVTAFFHDSSTPVCPIILVRFFSLSTSTYLPNEDIINLDTIFKPNASIIETFAYLSYQDYMKNTFNQTFDKLMFSGAIDVNTLDDMYSKHYDLTLYDHLN</sequence>
<dbReference type="Proteomes" id="UP000224317">
    <property type="component" value="Unassembled WGS sequence"/>
</dbReference>
<reference evidence="2" key="2">
    <citation type="submission" date="2017-10" db="EMBL/GenBank/DDBJ databases">
        <authorList>
            <person name="Banno H."/>
            <person name="Chua N.-H."/>
        </authorList>
    </citation>
    <scope>NUCLEOTIDE SEQUENCE [LARGE SCALE GENOMIC DNA]</scope>
    <source>
        <strain evidence="2">JK10</strain>
        <strain evidence="1">JK626</strain>
    </source>
</reference>
<comment type="caution">
    <text evidence="2">The sequence shown here is derived from an EMBL/GenBank/DDBJ whole genome shotgun (WGS) entry which is preliminary data.</text>
</comment>
<organism evidence="2 3">
    <name type="scientific">Pseudobutyrivibrio ruminis</name>
    <dbReference type="NCBI Taxonomy" id="46206"/>
    <lineage>
        <taxon>Bacteria</taxon>
        <taxon>Bacillati</taxon>
        <taxon>Bacillota</taxon>
        <taxon>Clostridia</taxon>
        <taxon>Lachnospirales</taxon>
        <taxon>Lachnospiraceae</taxon>
        <taxon>Pseudobutyrivibrio</taxon>
    </lineage>
</organism>
<proteinExistence type="predicted"/>
<dbReference type="AlphaFoldDB" id="A0A2G3EE48"/>
<dbReference type="EMBL" id="PDYH01000002">
    <property type="protein sequence ID" value="PHU41552.1"/>
    <property type="molecule type" value="Genomic_DNA"/>
</dbReference>
<evidence type="ECO:0000313" key="1">
    <source>
        <dbReference type="EMBL" id="PHU36080.1"/>
    </source>
</evidence>
<keyword evidence="3" id="KW-1185">Reference proteome</keyword>